<gene>
    <name evidence="1" type="ORF">CPT_Miami_177</name>
</gene>
<keyword evidence="2" id="KW-1185">Reference proteome</keyword>
<evidence type="ECO:0000313" key="2">
    <source>
        <dbReference type="Proteomes" id="UP000662782"/>
    </source>
</evidence>
<name>A0A873WJS3_9CAUD</name>
<accession>A0A873WJS3</accession>
<organism evidence="1 2">
    <name type="scientific">Klebsiella phage Miami</name>
    <dbReference type="NCBI Taxonomy" id="2767581"/>
    <lineage>
        <taxon>Viruses</taxon>
        <taxon>Duplodnaviria</taxon>
        <taxon>Heunggongvirae</taxon>
        <taxon>Uroviricota</taxon>
        <taxon>Caudoviricetes</taxon>
        <taxon>Chimalliviridae</taxon>
        <taxon>Miamivirus</taxon>
        <taxon>Miamivirus miami</taxon>
    </lineage>
</organism>
<proteinExistence type="predicted"/>
<dbReference type="EMBL" id="MT701590">
    <property type="protein sequence ID" value="QPB09272.1"/>
    <property type="molecule type" value="Genomic_DNA"/>
</dbReference>
<reference evidence="1 2" key="1">
    <citation type="submission" date="2020-07" db="EMBL/GenBank/DDBJ databases">
        <title>Complete genome sequence of Klebsiella pneumoniae phage Miami.</title>
        <authorList>
            <person name="Mora D.A."/>
            <person name="Lessor L."/>
            <person name="Gill J."/>
            <person name="Liu M."/>
        </authorList>
    </citation>
    <scope>NUCLEOTIDE SEQUENCE [LARGE SCALE GENOMIC DNA]</scope>
</reference>
<evidence type="ECO:0000313" key="1">
    <source>
        <dbReference type="EMBL" id="QPB09272.1"/>
    </source>
</evidence>
<sequence>MARFKRRGGYRSDHGPEAESLKIELILNTGLINELTEAIKERKYSRLQLQIAYHNYRRSHLNKTQPLTELEKNAHIAKIDRVSRILAGLCLQHKAAVGRQITLKSQYREAYTEYYRANGINTHLIIGSWGYIPTS</sequence>
<dbReference type="Proteomes" id="UP000662782">
    <property type="component" value="Segment"/>
</dbReference>
<protein>
    <submittedName>
        <fullName evidence="1">Uncharacterized protein</fullName>
    </submittedName>
</protein>